<reference evidence="1 2" key="1">
    <citation type="submission" date="2014-08" db="EMBL/GenBank/DDBJ databases">
        <title>Genomic and Phenotypic Diversity of Colwellia psychrerythraea strains from Disparate Marine Basins.</title>
        <authorList>
            <person name="Techtmann S.M."/>
            <person name="Stelling S.C."/>
            <person name="Utturkar S.M."/>
            <person name="Alshibli N."/>
            <person name="Harris A."/>
            <person name="Brown S.D."/>
            <person name="Hazen T.C."/>
        </authorList>
    </citation>
    <scope>NUCLEOTIDE SEQUENCE [LARGE SCALE GENOMIC DNA]</scope>
    <source>
        <strain evidence="1 2">GAB14E</strain>
    </source>
</reference>
<comment type="caution">
    <text evidence="1">The sequence shown here is derived from an EMBL/GenBank/DDBJ whole genome shotgun (WGS) entry which is preliminary data.</text>
</comment>
<gene>
    <name evidence="1" type="ORF">GAB14E_2539</name>
</gene>
<accession>A0A099KT88</accession>
<sequence length="108" mass="12072">MALKVDLRDFLDEDGKVLALTEQAQPVFNFLTQVVLSVTKDIEQPYNDLDLKCNTRADGLTCCGHIAAKCSSIGTFSTIDWHCDTCEATGTISNWQGSIWDMQKRTMH</sequence>
<name>A0A099KT88_COLPS</name>
<evidence type="ECO:0000313" key="2">
    <source>
        <dbReference type="Proteomes" id="UP000029868"/>
    </source>
</evidence>
<dbReference type="OrthoDB" id="4715778at2"/>
<proteinExistence type="predicted"/>
<dbReference type="Proteomes" id="UP000029868">
    <property type="component" value="Unassembled WGS sequence"/>
</dbReference>
<organism evidence="1 2">
    <name type="scientific">Colwellia psychrerythraea</name>
    <name type="common">Vibrio psychroerythus</name>
    <dbReference type="NCBI Taxonomy" id="28229"/>
    <lineage>
        <taxon>Bacteria</taxon>
        <taxon>Pseudomonadati</taxon>
        <taxon>Pseudomonadota</taxon>
        <taxon>Gammaproteobacteria</taxon>
        <taxon>Alteromonadales</taxon>
        <taxon>Colwelliaceae</taxon>
        <taxon>Colwellia</taxon>
    </lineage>
</organism>
<dbReference type="PATRIC" id="fig|28229.3.peg.2162"/>
<protein>
    <submittedName>
        <fullName evidence="1">Uncharacterized protein</fullName>
    </submittedName>
</protein>
<dbReference type="RefSeq" id="WP_033082184.1">
    <property type="nucleotide sequence ID" value="NZ_JQEC01000021.1"/>
</dbReference>
<evidence type="ECO:0000313" key="1">
    <source>
        <dbReference type="EMBL" id="KGJ93984.1"/>
    </source>
</evidence>
<dbReference type="AlphaFoldDB" id="A0A099KT88"/>
<dbReference type="EMBL" id="JQEC01000021">
    <property type="protein sequence ID" value="KGJ93984.1"/>
    <property type="molecule type" value="Genomic_DNA"/>
</dbReference>